<evidence type="ECO:0000256" key="1">
    <source>
        <dbReference type="ARBA" id="ARBA00006082"/>
    </source>
</evidence>
<evidence type="ECO:0000256" key="2">
    <source>
        <dbReference type="ARBA" id="ARBA00021975"/>
    </source>
</evidence>
<dbReference type="Pfam" id="PF13589">
    <property type="entry name" value="HATPase_c_3"/>
    <property type="match status" value="1"/>
</dbReference>
<dbReference type="SUPFAM" id="SSF54211">
    <property type="entry name" value="Ribosomal protein S5 domain 2-like"/>
    <property type="match status" value="1"/>
</dbReference>
<dbReference type="Gene3D" id="3.30.1370.100">
    <property type="entry name" value="MutL, C-terminal domain, regulatory subdomain"/>
    <property type="match status" value="1"/>
</dbReference>
<reference evidence="9 10" key="2">
    <citation type="journal article" date="2012" name="Int. J. Syst. Evol. Microbiol.">
        <title>Magnetococcus marinus gen. nov., sp. nov., a marine, magnetotactic bacterium that represents a novel lineage (Magnetococcaceae fam. nov.; Magnetococcales ord. nov.) at the base of the Alphaproteobacteria.</title>
        <authorList>
            <person name="Bazylinski D.A."/>
            <person name="Williams T.J."/>
            <person name="Lefevre C.T."/>
            <person name="Berg R.J."/>
            <person name="Zhang C.L."/>
            <person name="Bowser S.S."/>
            <person name="Dean A.J."/>
            <person name="Beveridge T.J."/>
        </authorList>
    </citation>
    <scope>NUCLEOTIDE SEQUENCE [LARGE SCALE GENOMIC DNA]</scope>
    <source>
        <strain evidence="10">ATCC BAA-1437 / JCM 17883 / MC-1</strain>
    </source>
</reference>
<dbReference type="InterPro" id="IPR013507">
    <property type="entry name" value="DNA_mismatch_S5_2-like"/>
</dbReference>
<feature type="domain" description="DNA mismatch repair protein S5" evidence="8">
    <location>
        <begin position="217"/>
        <end position="335"/>
    </location>
</feature>
<keyword evidence="3 5" id="KW-0227">DNA damage</keyword>
<comment type="function">
    <text evidence="5">This protein is involved in the repair of mismatches in DNA. It is required for dam-dependent methyl-directed DNA mismatch repair. May act as a 'molecular matchmaker', a protein that promotes the formation of a stable complex between two or more DNA-binding proteins in an ATP-dependent manner without itself being part of a final effector complex.</text>
</comment>
<evidence type="ECO:0000313" key="10">
    <source>
        <dbReference type="Proteomes" id="UP000002586"/>
    </source>
</evidence>
<dbReference type="InterPro" id="IPR020667">
    <property type="entry name" value="DNA_mismatch_repair_MutL"/>
</dbReference>
<protein>
    <recommendedName>
        <fullName evidence="2 5">DNA mismatch repair protein MutL</fullName>
    </recommendedName>
</protein>
<dbReference type="PROSITE" id="PS00058">
    <property type="entry name" value="DNA_MISMATCH_REPAIR_1"/>
    <property type="match status" value="1"/>
</dbReference>
<dbReference type="GO" id="GO:0140664">
    <property type="term" value="F:ATP-dependent DNA damage sensor activity"/>
    <property type="evidence" value="ECO:0007669"/>
    <property type="project" value="InterPro"/>
</dbReference>
<dbReference type="EMBL" id="CP000471">
    <property type="protein sequence ID" value="ABK43558.1"/>
    <property type="molecule type" value="Genomic_DNA"/>
</dbReference>
<evidence type="ECO:0000256" key="5">
    <source>
        <dbReference type="HAMAP-Rule" id="MF_00149"/>
    </source>
</evidence>
<dbReference type="SUPFAM" id="SSF55874">
    <property type="entry name" value="ATPase domain of HSP90 chaperone/DNA topoisomerase II/histidine kinase"/>
    <property type="match status" value="1"/>
</dbReference>
<evidence type="ECO:0000256" key="6">
    <source>
        <dbReference type="SAM" id="MobiDB-lite"/>
    </source>
</evidence>
<dbReference type="CDD" id="cd16926">
    <property type="entry name" value="HATPase_MutL-MLH-PMS-like"/>
    <property type="match status" value="1"/>
</dbReference>
<dbReference type="eggNOG" id="COG0323">
    <property type="taxonomic scope" value="Bacteria"/>
</dbReference>
<feature type="region of interest" description="Disordered" evidence="6">
    <location>
        <begin position="407"/>
        <end position="437"/>
    </location>
</feature>
<keyword evidence="10" id="KW-1185">Reference proteome</keyword>
<dbReference type="FunFam" id="3.30.565.10:FF:000003">
    <property type="entry name" value="DNA mismatch repair endonuclease MutL"/>
    <property type="match status" value="1"/>
</dbReference>
<dbReference type="GO" id="GO:0030983">
    <property type="term" value="F:mismatched DNA binding"/>
    <property type="evidence" value="ECO:0007669"/>
    <property type="project" value="InterPro"/>
</dbReference>
<comment type="similarity">
    <text evidence="1 5">Belongs to the DNA mismatch repair MutL/HexB family.</text>
</comment>
<dbReference type="KEGG" id="mgm:Mmc1_1040"/>
<dbReference type="InterPro" id="IPR014762">
    <property type="entry name" value="DNA_mismatch_repair_CS"/>
</dbReference>
<gene>
    <name evidence="5" type="primary">mutL</name>
    <name evidence="9" type="ordered locus">Mmc1_1040</name>
</gene>
<dbReference type="InterPro" id="IPR042121">
    <property type="entry name" value="MutL_C_regsub"/>
</dbReference>
<dbReference type="PANTHER" id="PTHR10073:SF12">
    <property type="entry name" value="DNA MISMATCH REPAIR PROTEIN MLH1"/>
    <property type="match status" value="1"/>
</dbReference>
<dbReference type="GO" id="GO:0032300">
    <property type="term" value="C:mismatch repair complex"/>
    <property type="evidence" value="ECO:0007669"/>
    <property type="project" value="InterPro"/>
</dbReference>
<proteinExistence type="inferred from homology"/>
<evidence type="ECO:0000256" key="4">
    <source>
        <dbReference type="ARBA" id="ARBA00023204"/>
    </source>
</evidence>
<dbReference type="InterPro" id="IPR020568">
    <property type="entry name" value="Ribosomal_Su5_D2-typ_SF"/>
</dbReference>
<dbReference type="Gene3D" id="3.30.565.10">
    <property type="entry name" value="Histidine kinase-like ATPase, C-terminal domain"/>
    <property type="match status" value="1"/>
</dbReference>
<dbReference type="SMART" id="SM00853">
    <property type="entry name" value="MutL_C"/>
    <property type="match status" value="1"/>
</dbReference>
<evidence type="ECO:0000259" key="7">
    <source>
        <dbReference type="SMART" id="SM00853"/>
    </source>
</evidence>
<organism evidence="9 10">
    <name type="scientific">Magnetococcus marinus (strain ATCC BAA-1437 / JCM 17883 / MC-1)</name>
    <dbReference type="NCBI Taxonomy" id="156889"/>
    <lineage>
        <taxon>Bacteria</taxon>
        <taxon>Pseudomonadati</taxon>
        <taxon>Pseudomonadota</taxon>
        <taxon>Magnetococcia</taxon>
        <taxon>Magnetococcales</taxon>
        <taxon>Magnetococcaceae</taxon>
        <taxon>Magnetococcus</taxon>
    </lineage>
</organism>
<dbReference type="NCBIfam" id="NF000953">
    <property type="entry name" value="PRK00095.2-4"/>
    <property type="match status" value="1"/>
</dbReference>
<dbReference type="GO" id="GO:0016887">
    <property type="term" value="F:ATP hydrolysis activity"/>
    <property type="evidence" value="ECO:0007669"/>
    <property type="project" value="InterPro"/>
</dbReference>
<dbReference type="SMART" id="SM01340">
    <property type="entry name" value="DNA_mis_repair"/>
    <property type="match status" value="1"/>
</dbReference>
<feature type="domain" description="MutL C-terminal dimerisation" evidence="7">
    <location>
        <begin position="445"/>
        <end position="589"/>
    </location>
</feature>
<reference evidence="10" key="1">
    <citation type="journal article" date="2009" name="Appl. Environ. Microbiol.">
        <title>Complete genome sequence of the chemolithoautotrophic marine magnetotactic coccus strain MC-1.</title>
        <authorList>
            <person name="Schubbe S."/>
            <person name="Williams T.J."/>
            <person name="Xie G."/>
            <person name="Kiss H.E."/>
            <person name="Brettin T.S."/>
            <person name="Martinez D."/>
            <person name="Ross C.A."/>
            <person name="Schuler D."/>
            <person name="Cox B.L."/>
            <person name="Nealson K.H."/>
            <person name="Bazylinski D.A."/>
        </authorList>
    </citation>
    <scope>NUCLEOTIDE SEQUENCE [LARGE SCALE GENOMIC DNA]</scope>
    <source>
        <strain evidence="10">ATCC BAA-1437 / JCM 17883 / MC-1</strain>
    </source>
</reference>
<dbReference type="InterPro" id="IPR038973">
    <property type="entry name" value="MutL/Mlh/Pms-like"/>
</dbReference>
<dbReference type="AlphaFoldDB" id="A0L6G5"/>
<dbReference type="Gene3D" id="3.30.1540.20">
    <property type="entry name" value="MutL, C-terminal domain, dimerisation subdomain"/>
    <property type="match status" value="1"/>
</dbReference>
<dbReference type="Proteomes" id="UP000002586">
    <property type="component" value="Chromosome"/>
</dbReference>
<dbReference type="InterPro" id="IPR014721">
    <property type="entry name" value="Ribsml_uS5_D2-typ_fold_subgr"/>
</dbReference>
<accession>A0L6G5</accession>
<dbReference type="GO" id="GO:0005524">
    <property type="term" value="F:ATP binding"/>
    <property type="evidence" value="ECO:0007669"/>
    <property type="project" value="InterPro"/>
</dbReference>
<dbReference type="NCBIfam" id="TIGR00585">
    <property type="entry name" value="mutl"/>
    <property type="match status" value="1"/>
</dbReference>
<evidence type="ECO:0000259" key="8">
    <source>
        <dbReference type="SMART" id="SM01340"/>
    </source>
</evidence>
<dbReference type="InterPro" id="IPR042120">
    <property type="entry name" value="MutL_C_dimsub"/>
</dbReference>
<dbReference type="InterPro" id="IPR036890">
    <property type="entry name" value="HATPase_C_sf"/>
</dbReference>
<dbReference type="InterPro" id="IPR014790">
    <property type="entry name" value="MutL_C"/>
</dbReference>
<dbReference type="CDD" id="cd00782">
    <property type="entry name" value="MutL_Trans"/>
    <property type="match status" value="1"/>
</dbReference>
<evidence type="ECO:0000313" key="9">
    <source>
        <dbReference type="EMBL" id="ABK43558.1"/>
    </source>
</evidence>
<dbReference type="InterPro" id="IPR037198">
    <property type="entry name" value="MutL_C_sf"/>
</dbReference>
<dbReference type="HOGENOM" id="CLU_004131_4_2_5"/>
<keyword evidence="4 5" id="KW-0234">DNA repair</keyword>
<dbReference type="Gene3D" id="3.30.230.10">
    <property type="match status" value="1"/>
</dbReference>
<dbReference type="SUPFAM" id="SSF118116">
    <property type="entry name" value="DNA mismatch repair protein MutL"/>
    <property type="match status" value="1"/>
</dbReference>
<dbReference type="Pfam" id="PF01119">
    <property type="entry name" value="DNA_mis_repair"/>
    <property type="match status" value="1"/>
</dbReference>
<dbReference type="OrthoDB" id="9763467at2"/>
<name>A0L6G5_MAGMM</name>
<dbReference type="Pfam" id="PF08676">
    <property type="entry name" value="MutL_C"/>
    <property type="match status" value="1"/>
</dbReference>
<sequence>MSPVSRPRVQQLPETLANQIAAGEVVERPASVIKELVENSIDAGASLIEVKAEQGGKRLMQVVDNGHGMSEDEASLALTRHATSKIHTAEDLFRIATLGFRGEALPSVGSVAQLELATRIEENADGVALTVMGGARQASKRLAMPVGTRVTVRNLFFNTPARLKFLKADRTEANQIMELMQRFAIAYPHVGFKLSLNGKEVQHYRAVADESAYVERLGAVLGAEFIPNCMEINSGDAQMRVRGWVGLPTLNRGSASAMHLFVNGRWVRDKVVTAAVREAYRDLMPRERFPLTALFVQVDPEEVDVNVHPAKAEVRFRHGQSVYGLLRRTLAEVLHGMGARCYQASEAPLQSAEEPPEYGADLGKQRLAEPVQLPAAVSQPERWRPSYPPAGEGVPRAAAVANWSPQRQGALPLQSRDSYSPAPGQPRPTAPHHEAAMDHGPLGQAVAQLHNLYIVAQSEQGMVLIDQHAAHERIVYERMKGAWARKEKVETQMLLMPEVLQLSEVEAERMSHWRSTLQQLGIAVEPFGQNAFVIREVPALLARGQIAPLVRDVVEQLEQVGQESALSEAQDAVLASMACHGSVRSGRALTREEMNALLREMERTPHTGQCNHGRPTHVRLSLADLERLFERR</sequence>
<dbReference type="STRING" id="156889.Mmc1_1040"/>
<feature type="region of interest" description="Disordered" evidence="6">
    <location>
        <begin position="374"/>
        <end position="393"/>
    </location>
</feature>
<evidence type="ECO:0000256" key="3">
    <source>
        <dbReference type="ARBA" id="ARBA00022763"/>
    </source>
</evidence>
<dbReference type="GO" id="GO:0006298">
    <property type="term" value="P:mismatch repair"/>
    <property type="evidence" value="ECO:0007669"/>
    <property type="project" value="UniProtKB-UniRule"/>
</dbReference>
<dbReference type="HAMAP" id="MF_00149">
    <property type="entry name" value="DNA_mis_repair"/>
    <property type="match status" value="1"/>
</dbReference>
<dbReference type="InterPro" id="IPR002099">
    <property type="entry name" value="MutL/Mlh/PMS"/>
</dbReference>
<dbReference type="RefSeq" id="WP_011712715.1">
    <property type="nucleotide sequence ID" value="NC_008576.1"/>
</dbReference>
<dbReference type="PANTHER" id="PTHR10073">
    <property type="entry name" value="DNA MISMATCH REPAIR PROTEIN MLH, PMS, MUTL"/>
    <property type="match status" value="1"/>
</dbReference>